<evidence type="ECO:0000313" key="2">
    <source>
        <dbReference type="EMBL" id="MDF3298864.1"/>
    </source>
</evidence>
<dbReference type="EMBL" id="JARJBB010000004">
    <property type="protein sequence ID" value="MDF3298864.1"/>
    <property type="molecule type" value="Genomic_DNA"/>
</dbReference>
<keyword evidence="1" id="KW-0472">Membrane</keyword>
<protein>
    <submittedName>
        <fullName evidence="2">Uncharacterized protein</fullName>
    </submittedName>
</protein>
<keyword evidence="3" id="KW-1185">Reference proteome</keyword>
<evidence type="ECO:0000313" key="3">
    <source>
        <dbReference type="Proteomes" id="UP001221150"/>
    </source>
</evidence>
<gene>
    <name evidence="2" type="ORF">P3H78_09510</name>
</gene>
<keyword evidence="1" id="KW-0812">Transmembrane</keyword>
<reference evidence="2 3" key="1">
    <citation type="submission" date="2023-03" db="EMBL/GenBank/DDBJ databases">
        <title>Draft genome sequence of Streptomyces sp. K1PA1 isolated from peat swamp forest in Thailand.</title>
        <authorList>
            <person name="Klaysubun C."/>
            <person name="Duangmal K."/>
        </authorList>
    </citation>
    <scope>NUCLEOTIDE SEQUENCE [LARGE SCALE GENOMIC DNA]</scope>
    <source>
        <strain evidence="2 3">K1PA1</strain>
    </source>
</reference>
<dbReference type="RefSeq" id="WP_276108422.1">
    <property type="nucleotide sequence ID" value="NZ_JARJBB010000004.1"/>
</dbReference>
<accession>A0ABT6A2K1</accession>
<feature type="transmembrane region" description="Helical" evidence="1">
    <location>
        <begin position="44"/>
        <end position="65"/>
    </location>
</feature>
<keyword evidence="1" id="KW-1133">Transmembrane helix</keyword>
<sequence>MSDDLTPSTHTQLLGAYWLDSPYLHRDSCCCFEHPRPRVRAGRVARAALTVLAYAAIVTALAVTAGT</sequence>
<comment type="caution">
    <text evidence="2">The sequence shown here is derived from an EMBL/GenBank/DDBJ whole genome shotgun (WGS) entry which is preliminary data.</text>
</comment>
<organism evidence="2 3">
    <name type="scientific">Streptomyces tropicalis</name>
    <dbReference type="NCBI Taxonomy" id="3034234"/>
    <lineage>
        <taxon>Bacteria</taxon>
        <taxon>Bacillati</taxon>
        <taxon>Actinomycetota</taxon>
        <taxon>Actinomycetes</taxon>
        <taxon>Kitasatosporales</taxon>
        <taxon>Streptomycetaceae</taxon>
        <taxon>Streptomyces</taxon>
    </lineage>
</organism>
<dbReference type="Proteomes" id="UP001221150">
    <property type="component" value="Unassembled WGS sequence"/>
</dbReference>
<proteinExistence type="predicted"/>
<evidence type="ECO:0000256" key="1">
    <source>
        <dbReference type="SAM" id="Phobius"/>
    </source>
</evidence>
<name>A0ABT6A2K1_9ACTN</name>